<accession>E1QFG8</accession>
<protein>
    <submittedName>
        <fullName evidence="3">Peptidoglycan binding domain protein</fullName>
    </submittedName>
</protein>
<reference evidence="3 4" key="1">
    <citation type="journal article" date="2010" name="Stand. Genomic Sci.">
        <title>Complete genome sequence of Desulfarculus baarsii type strain (2st14).</title>
        <authorList>
            <person name="Sun H."/>
            <person name="Spring S."/>
            <person name="Lapidus A."/>
            <person name="Davenport K."/>
            <person name="Del Rio T.G."/>
            <person name="Tice H."/>
            <person name="Nolan M."/>
            <person name="Copeland A."/>
            <person name="Cheng J.F."/>
            <person name="Lucas S."/>
            <person name="Tapia R."/>
            <person name="Goodwin L."/>
            <person name="Pitluck S."/>
            <person name="Ivanova N."/>
            <person name="Pagani I."/>
            <person name="Mavromatis K."/>
            <person name="Ovchinnikova G."/>
            <person name="Pati A."/>
            <person name="Chen A."/>
            <person name="Palaniappan K."/>
            <person name="Hauser L."/>
            <person name="Chang Y.J."/>
            <person name="Jeffries C.D."/>
            <person name="Detter J.C."/>
            <person name="Han C."/>
            <person name="Rohde M."/>
            <person name="Brambilla E."/>
            <person name="Goker M."/>
            <person name="Woyke T."/>
            <person name="Bristow J."/>
            <person name="Eisen J.A."/>
            <person name="Markowitz V."/>
            <person name="Hugenholtz P."/>
            <person name="Kyrpides N.C."/>
            <person name="Klenk H.P."/>
            <person name="Land M."/>
        </authorList>
    </citation>
    <scope>NUCLEOTIDE SEQUENCE [LARGE SCALE GENOMIC DNA]</scope>
    <source>
        <strain evidence="4">ATCC 33931 / DSM 2075 / LMG 7858 / VKM B-1802 / 2st14</strain>
    </source>
</reference>
<sequence length="180" mass="19813">MIDSRLQPFAQRYKQGFLWAVGFTLAQEGWATISQHQADSGGPTRWGIARAHHPEAWRFGPPSLAQALAIYHRHYWRVVGGEELPAPLAVTLMDSAVLLGPDRPTRWLQEALGVAIDGVIGPRSIASAKAHANPHVLAGALIWRRMAAHAQRVAAKPDQAVFITGWTRRCAALWAFSQKT</sequence>
<dbReference type="SUPFAM" id="SSF53955">
    <property type="entry name" value="Lysozyme-like"/>
    <property type="match status" value="1"/>
</dbReference>
<dbReference type="InterPro" id="IPR008565">
    <property type="entry name" value="TtsA-like_GH18_dom"/>
</dbReference>
<keyword evidence="4" id="KW-1185">Reference proteome</keyword>
<dbReference type="KEGG" id="dbr:Deba_0934"/>
<organism evidence="3 4">
    <name type="scientific">Desulfarculus baarsii (strain ATCC 33931 / DSM 2075 / LMG 7858 / VKM B-1802 / 2st14)</name>
    <dbReference type="NCBI Taxonomy" id="644282"/>
    <lineage>
        <taxon>Bacteria</taxon>
        <taxon>Pseudomonadati</taxon>
        <taxon>Thermodesulfobacteriota</taxon>
        <taxon>Desulfarculia</taxon>
        <taxon>Desulfarculales</taxon>
        <taxon>Desulfarculaceae</taxon>
        <taxon>Desulfarculus</taxon>
    </lineage>
</organism>
<dbReference type="InterPro" id="IPR018537">
    <property type="entry name" value="Peptidoglycan-bd_3"/>
</dbReference>
<evidence type="ECO:0000259" key="2">
    <source>
        <dbReference type="Pfam" id="PF09374"/>
    </source>
</evidence>
<dbReference type="HOGENOM" id="CLU_082693_1_1_7"/>
<gene>
    <name evidence="3" type="ordered locus">Deba_0934</name>
</gene>
<dbReference type="AlphaFoldDB" id="E1QFG8"/>
<dbReference type="Gene3D" id="1.20.141.10">
    <property type="entry name" value="Chitosanase, subunit A, domain 1"/>
    <property type="match status" value="1"/>
</dbReference>
<dbReference type="EMBL" id="CP002085">
    <property type="protein sequence ID" value="ADK84304.1"/>
    <property type="molecule type" value="Genomic_DNA"/>
</dbReference>
<dbReference type="OrthoDB" id="5359795at2"/>
<evidence type="ECO:0000259" key="1">
    <source>
        <dbReference type="Pfam" id="PF05838"/>
    </source>
</evidence>
<dbReference type="Proteomes" id="UP000009047">
    <property type="component" value="Chromosome"/>
</dbReference>
<proteinExistence type="predicted"/>
<name>E1QFG8_DESB2</name>
<dbReference type="CAZy" id="GH108">
    <property type="family name" value="Glycoside Hydrolase Family 108"/>
</dbReference>
<dbReference type="STRING" id="644282.Deba_0934"/>
<feature type="domain" description="TtsA-like Glycoside hydrolase family 108" evidence="1">
    <location>
        <begin position="23"/>
        <end position="100"/>
    </location>
</feature>
<dbReference type="Pfam" id="PF05838">
    <property type="entry name" value="Glyco_hydro_108"/>
    <property type="match status" value="1"/>
</dbReference>
<dbReference type="Pfam" id="PF09374">
    <property type="entry name" value="PG_binding_3"/>
    <property type="match status" value="1"/>
</dbReference>
<dbReference type="eggNOG" id="COG3926">
    <property type="taxonomic scope" value="Bacteria"/>
</dbReference>
<dbReference type="InterPro" id="IPR023346">
    <property type="entry name" value="Lysozyme-like_dom_sf"/>
</dbReference>
<evidence type="ECO:0000313" key="3">
    <source>
        <dbReference type="EMBL" id="ADK84304.1"/>
    </source>
</evidence>
<feature type="domain" description="Peptidoglycan binding" evidence="2">
    <location>
        <begin position="104"/>
        <end position="169"/>
    </location>
</feature>
<evidence type="ECO:0000313" key="4">
    <source>
        <dbReference type="Proteomes" id="UP000009047"/>
    </source>
</evidence>
<dbReference type="RefSeq" id="WP_013257758.1">
    <property type="nucleotide sequence ID" value="NC_014365.1"/>
</dbReference>